<feature type="region of interest" description="Disordered" evidence="1">
    <location>
        <begin position="151"/>
        <end position="179"/>
    </location>
</feature>
<feature type="region of interest" description="Disordered" evidence="1">
    <location>
        <begin position="360"/>
        <end position="380"/>
    </location>
</feature>
<dbReference type="PANTHER" id="PTHR43798">
    <property type="entry name" value="MONOACYLGLYCEROL LIPASE"/>
    <property type="match status" value="1"/>
</dbReference>
<dbReference type="Gene3D" id="3.40.50.1820">
    <property type="entry name" value="alpha/beta hydrolase"/>
    <property type="match status" value="1"/>
</dbReference>
<dbReference type="PANTHER" id="PTHR43798:SF33">
    <property type="entry name" value="HYDROLASE, PUTATIVE (AFU_ORTHOLOGUE AFUA_2G14860)-RELATED"/>
    <property type="match status" value="1"/>
</dbReference>
<evidence type="ECO:0008006" key="4">
    <source>
        <dbReference type="Google" id="ProtNLM"/>
    </source>
</evidence>
<keyword evidence="3" id="KW-1185">Reference proteome</keyword>
<dbReference type="AlphaFoldDB" id="A0A448ZPL1"/>
<evidence type="ECO:0000256" key="1">
    <source>
        <dbReference type="SAM" id="MobiDB-lite"/>
    </source>
</evidence>
<dbReference type="InterPro" id="IPR050266">
    <property type="entry name" value="AB_hydrolase_sf"/>
</dbReference>
<dbReference type="GO" id="GO:0016020">
    <property type="term" value="C:membrane"/>
    <property type="evidence" value="ECO:0007669"/>
    <property type="project" value="TreeGrafter"/>
</dbReference>
<feature type="compositionally biased region" description="Polar residues" evidence="1">
    <location>
        <begin position="153"/>
        <end position="162"/>
    </location>
</feature>
<feature type="region of interest" description="Disordered" evidence="1">
    <location>
        <begin position="302"/>
        <end position="341"/>
    </location>
</feature>
<protein>
    <recommendedName>
        <fullName evidence="4">AB hydrolase-1 domain-containing protein</fullName>
    </recommendedName>
</protein>
<feature type="compositionally biased region" description="Basic and acidic residues" evidence="1">
    <location>
        <begin position="163"/>
        <end position="173"/>
    </location>
</feature>
<sequence>MKSLRREIEAAVGGQLLKLADRKNDAVMKKVGLVQKKVYLPRAGICMNYLEREAMPDEGATNNDDDDDNNNTPTLLFCHGLLSNGRDYVPLIHKMKIPKRVRLLLPDQIGHGVDRERARADPSAFEFPTQKAMLDSTIEFLELVLARKRNRNGKSNGGASNSCREDRQGRNHESNNNNNSCNAFGISMGGFVAYYLRLLRPDLVKRTALVSPAMWETMDPGFLDDIRSGRRGFVTFRTREDVKLSMRDLSTGRDPSRTRARTKKDPLPKFVMEAFLRAHKRKTPYDGFNKKLLDSLMGEGAGAGAGAGATPVTAKDQQQQQQQARYSNGSSTAGSSSAENHRASESTDCVCLGHTSNNSSCQKSSSNNNNHDHNHNHNHNHYNENYSDEAIEELFHTEKDADGDSPRLVIWPELDIMCRHDKGKAFFSDSRNTEFESIADCGHLFHSDGRIILEIARERLRECLLDFSPC</sequence>
<feature type="compositionally biased region" description="Low complexity" evidence="1">
    <location>
        <begin position="317"/>
        <end position="338"/>
    </location>
</feature>
<feature type="compositionally biased region" description="Low complexity" evidence="1">
    <location>
        <begin position="360"/>
        <end position="369"/>
    </location>
</feature>
<dbReference type="InterPro" id="IPR029058">
    <property type="entry name" value="AB_hydrolase_fold"/>
</dbReference>
<dbReference type="EMBL" id="CAACVS010000602">
    <property type="protein sequence ID" value="VEU43987.1"/>
    <property type="molecule type" value="Genomic_DNA"/>
</dbReference>
<evidence type="ECO:0000313" key="2">
    <source>
        <dbReference type="EMBL" id="VEU43987.1"/>
    </source>
</evidence>
<proteinExistence type="predicted"/>
<gene>
    <name evidence="2" type="ORF">PSNMU_V1.4_AUG-EV-PASAV3_0110910</name>
</gene>
<evidence type="ECO:0000313" key="3">
    <source>
        <dbReference type="Proteomes" id="UP000291116"/>
    </source>
</evidence>
<reference evidence="2 3" key="1">
    <citation type="submission" date="2019-01" db="EMBL/GenBank/DDBJ databases">
        <authorList>
            <person name="Ferrante I. M."/>
        </authorList>
    </citation>
    <scope>NUCLEOTIDE SEQUENCE [LARGE SCALE GENOMIC DNA]</scope>
    <source>
        <strain evidence="2 3">B856</strain>
    </source>
</reference>
<organism evidence="2 3">
    <name type="scientific">Pseudo-nitzschia multistriata</name>
    <dbReference type="NCBI Taxonomy" id="183589"/>
    <lineage>
        <taxon>Eukaryota</taxon>
        <taxon>Sar</taxon>
        <taxon>Stramenopiles</taxon>
        <taxon>Ochrophyta</taxon>
        <taxon>Bacillariophyta</taxon>
        <taxon>Bacillariophyceae</taxon>
        <taxon>Bacillariophycidae</taxon>
        <taxon>Bacillariales</taxon>
        <taxon>Bacillariaceae</taxon>
        <taxon>Pseudo-nitzschia</taxon>
    </lineage>
</organism>
<accession>A0A448ZPL1</accession>
<dbReference type="Proteomes" id="UP000291116">
    <property type="component" value="Unassembled WGS sequence"/>
</dbReference>
<dbReference type="SUPFAM" id="SSF53474">
    <property type="entry name" value="alpha/beta-Hydrolases"/>
    <property type="match status" value="1"/>
</dbReference>
<name>A0A448ZPL1_9STRA</name>
<dbReference type="OrthoDB" id="45130at2759"/>